<dbReference type="RefSeq" id="XP_002955151.1">
    <property type="nucleotide sequence ID" value="XM_002955105.1"/>
</dbReference>
<reference evidence="1 2" key="1">
    <citation type="journal article" date="2010" name="Science">
        <title>Genomic analysis of organismal complexity in the multicellular green alga Volvox carteri.</title>
        <authorList>
            <person name="Prochnik S.E."/>
            <person name="Umen J."/>
            <person name="Nedelcu A.M."/>
            <person name="Hallmann A."/>
            <person name="Miller S.M."/>
            <person name="Nishii I."/>
            <person name="Ferris P."/>
            <person name="Kuo A."/>
            <person name="Mitros T."/>
            <person name="Fritz-Laylin L.K."/>
            <person name="Hellsten U."/>
            <person name="Chapman J."/>
            <person name="Simakov O."/>
            <person name="Rensing S.A."/>
            <person name="Terry A."/>
            <person name="Pangilinan J."/>
            <person name="Kapitonov V."/>
            <person name="Jurka J."/>
            <person name="Salamov A."/>
            <person name="Shapiro H."/>
            <person name="Schmutz J."/>
            <person name="Grimwood J."/>
            <person name="Lindquist E."/>
            <person name="Lucas S."/>
            <person name="Grigoriev I.V."/>
            <person name="Schmitt R."/>
            <person name="Kirk D."/>
            <person name="Rokhsar D.S."/>
        </authorList>
    </citation>
    <scope>NUCLEOTIDE SEQUENCE [LARGE SCALE GENOMIC DNA]</scope>
    <source>
        <strain evidence="2">f. Nagariensis / Eve</strain>
    </source>
</reference>
<dbReference type="InParanoid" id="D8U915"/>
<dbReference type="GO" id="GO:0006196">
    <property type="term" value="P:AMP catabolic process"/>
    <property type="evidence" value="ECO:0007669"/>
    <property type="project" value="TreeGrafter"/>
</dbReference>
<keyword evidence="2" id="KW-1185">Reference proteome</keyword>
<dbReference type="GeneID" id="9622043"/>
<dbReference type="SUPFAM" id="SSF56300">
    <property type="entry name" value="Metallo-dependent phosphatases"/>
    <property type="match status" value="1"/>
</dbReference>
<evidence type="ECO:0000313" key="1">
    <source>
        <dbReference type="EMBL" id="EFJ43905.1"/>
    </source>
</evidence>
<gene>
    <name evidence="1" type="ORF">VOLCADRAFT_65539</name>
</gene>
<protein>
    <recommendedName>
        <fullName evidence="3">Calcineurin-like phosphoesterase domain-containing protein</fullName>
    </recommendedName>
</protein>
<dbReference type="Proteomes" id="UP000001058">
    <property type="component" value="Unassembled WGS sequence"/>
</dbReference>
<dbReference type="GO" id="GO:0008253">
    <property type="term" value="F:5'-nucleotidase activity"/>
    <property type="evidence" value="ECO:0007669"/>
    <property type="project" value="TreeGrafter"/>
</dbReference>
<dbReference type="STRING" id="3068.D8U915"/>
<proteinExistence type="predicted"/>
<evidence type="ECO:0000313" key="2">
    <source>
        <dbReference type="Proteomes" id="UP000001058"/>
    </source>
</evidence>
<dbReference type="AlphaFoldDB" id="D8U915"/>
<dbReference type="InterPro" id="IPR006179">
    <property type="entry name" value="5_nucleotidase/apyrase"/>
</dbReference>
<dbReference type="GO" id="GO:0005886">
    <property type="term" value="C:plasma membrane"/>
    <property type="evidence" value="ECO:0007669"/>
    <property type="project" value="TreeGrafter"/>
</dbReference>
<dbReference type="PANTHER" id="PTHR11575:SF24">
    <property type="entry name" value="5'-NUCLEOTIDASE"/>
    <property type="match status" value="1"/>
</dbReference>
<dbReference type="PANTHER" id="PTHR11575">
    <property type="entry name" value="5'-NUCLEOTIDASE-RELATED"/>
    <property type="match status" value="1"/>
</dbReference>
<dbReference type="InterPro" id="IPR029052">
    <property type="entry name" value="Metallo-depent_PP-like"/>
</dbReference>
<sequence>MGSSAVDFTLLHYSDVHSRVEAATSTFGPCTEALEAQGVCYGGFARMASYIKSVRASKENVLLLDGGDMSVGTIWDYVYRNRAPSAAFQNAIGVDAFVSVRDSP</sequence>
<dbReference type="OrthoDB" id="531680at2759"/>
<dbReference type="Gene3D" id="3.60.21.10">
    <property type="match status" value="1"/>
</dbReference>
<name>D8U915_VOLCA</name>
<accession>D8U915</accession>
<dbReference type="EMBL" id="GL378369">
    <property type="protein sequence ID" value="EFJ43905.1"/>
    <property type="molecule type" value="Genomic_DNA"/>
</dbReference>
<organism evidence="2">
    <name type="scientific">Volvox carteri f. nagariensis</name>
    <dbReference type="NCBI Taxonomy" id="3068"/>
    <lineage>
        <taxon>Eukaryota</taxon>
        <taxon>Viridiplantae</taxon>
        <taxon>Chlorophyta</taxon>
        <taxon>core chlorophytes</taxon>
        <taxon>Chlorophyceae</taxon>
        <taxon>CS clade</taxon>
        <taxon>Chlamydomonadales</taxon>
        <taxon>Volvocaceae</taxon>
        <taxon>Volvox</taxon>
    </lineage>
</organism>
<dbReference type="KEGG" id="vcn:VOLCADRAFT_65539"/>
<evidence type="ECO:0008006" key="3">
    <source>
        <dbReference type="Google" id="ProtNLM"/>
    </source>
</evidence>
<dbReference type="eggNOG" id="KOG4419">
    <property type="taxonomic scope" value="Eukaryota"/>
</dbReference>